<keyword evidence="6" id="KW-1185">Reference proteome</keyword>
<dbReference type="RefSeq" id="WP_191808365.1">
    <property type="nucleotide sequence ID" value="NZ_JACSQD010000005.1"/>
</dbReference>
<dbReference type="SUPFAM" id="SSF53756">
    <property type="entry name" value="UDP-Glycosyltransferase/glycogen phosphorylase"/>
    <property type="match status" value="1"/>
</dbReference>
<name>A0ABR8UU42_9MICC</name>
<feature type="domain" description="Glycosyl transferase family 1" evidence="3">
    <location>
        <begin position="202"/>
        <end position="357"/>
    </location>
</feature>
<proteinExistence type="predicted"/>
<dbReference type="Gene3D" id="3.40.50.2000">
    <property type="entry name" value="Glycogen Phosphorylase B"/>
    <property type="match status" value="2"/>
</dbReference>
<feature type="domain" description="Glycosyltransferase subfamily 4-like N-terminal" evidence="4">
    <location>
        <begin position="28"/>
        <end position="190"/>
    </location>
</feature>
<reference evidence="5 6" key="1">
    <citation type="submission" date="2020-08" db="EMBL/GenBank/DDBJ databases">
        <title>A Genomic Blueprint of the Chicken Gut Microbiome.</title>
        <authorList>
            <person name="Gilroy R."/>
            <person name="Ravi A."/>
            <person name="Getino M."/>
            <person name="Pursley I."/>
            <person name="Horton D.L."/>
            <person name="Alikhan N.-F."/>
            <person name="Baker D."/>
            <person name="Gharbi K."/>
            <person name="Hall N."/>
            <person name="Watson M."/>
            <person name="Adriaenssens E.M."/>
            <person name="Foster-Nyarko E."/>
            <person name="Jarju S."/>
            <person name="Secka A."/>
            <person name="Antonio M."/>
            <person name="Oren A."/>
            <person name="Chaudhuri R."/>
            <person name="La Ragione R.M."/>
            <person name="Hildebrand F."/>
            <person name="Pallen M.J."/>
        </authorList>
    </citation>
    <scope>NUCLEOTIDE SEQUENCE [LARGE SCALE GENOMIC DNA]</scope>
    <source>
        <strain evidence="5 6">Sa2CUA1</strain>
    </source>
</reference>
<evidence type="ECO:0000256" key="2">
    <source>
        <dbReference type="ARBA" id="ARBA00022679"/>
    </source>
</evidence>
<keyword evidence="2" id="KW-0808">Transferase</keyword>
<dbReference type="PANTHER" id="PTHR12526">
    <property type="entry name" value="GLYCOSYLTRANSFERASE"/>
    <property type="match status" value="1"/>
</dbReference>
<gene>
    <name evidence="5" type="ORF">H9639_12335</name>
</gene>
<evidence type="ECO:0000313" key="6">
    <source>
        <dbReference type="Proteomes" id="UP000609874"/>
    </source>
</evidence>
<dbReference type="EMBL" id="JACSQD010000005">
    <property type="protein sequence ID" value="MBD7996087.1"/>
    <property type="molecule type" value="Genomic_DNA"/>
</dbReference>
<sequence>MADDQTAQTRQLRVLQIGGLAGPGAAAGGVWAVARMQSAALAAAGAAVELLGGWLGEPPPVERGSAPYTVRYCRVRRPFPGAKLRGLAGLALPWHAAVLGRSADVVHVHLCRDFITTAATLLLRRTGVPVVAQSHGMLVPSGAAPVRVFDRFILRHVLRVPALWLTLTAQEERDLQQLGVRRSRMRRVVNAVPEPVLRWSDPEQQVFLFAARLAARKQPAVFVQAAVEALDAGLDARFVLAGPDQGEAAKVRALIARSGHAERFELTGELTPDEVQAAMARCTAFVLPSLNEPYPMAVIEAAALGVPLIVSTECGLAPELELAGAAVLSEPSAGALAEAMRKLGADFQARSDLSARAVDLHRTVWSAEKLAQDLLSRYALAGSSRHGQRPRRRKAGIR</sequence>
<dbReference type="Pfam" id="PF13579">
    <property type="entry name" value="Glyco_trans_4_4"/>
    <property type="match status" value="1"/>
</dbReference>
<comment type="caution">
    <text evidence="5">The sequence shown here is derived from an EMBL/GenBank/DDBJ whole genome shotgun (WGS) entry which is preliminary data.</text>
</comment>
<dbReference type="Proteomes" id="UP000609874">
    <property type="component" value="Unassembled WGS sequence"/>
</dbReference>
<protein>
    <submittedName>
        <fullName evidence="5">Glycosyltransferase</fullName>
    </submittedName>
</protein>
<evidence type="ECO:0000313" key="5">
    <source>
        <dbReference type="EMBL" id="MBD7996087.1"/>
    </source>
</evidence>
<dbReference type="Pfam" id="PF00534">
    <property type="entry name" value="Glycos_transf_1"/>
    <property type="match status" value="1"/>
</dbReference>
<keyword evidence="1" id="KW-0328">Glycosyltransferase</keyword>
<accession>A0ABR8UU42</accession>
<organism evidence="5 6">
    <name type="scientific">Arthrobacter gallicola</name>
    <dbReference type="NCBI Taxonomy" id="2762225"/>
    <lineage>
        <taxon>Bacteria</taxon>
        <taxon>Bacillati</taxon>
        <taxon>Actinomycetota</taxon>
        <taxon>Actinomycetes</taxon>
        <taxon>Micrococcales</taxon>
        <taxon>Micrococcaceae</taxon>
        <taxon>Arthrobacter</taxon>
    </lineage>
</organism>
<dbReference type="InterPro" id="IPR001296">
    <property type="entry name" value="Glyco_trans_1"/>
</dbReference>
<evidence type="ECO:0000259" key="3">
    <source>
        <dbReference type="Pfam" id="PF00534"/>
    </source>
</evidence>
<evidence type="ECO:0000259" key="4">
    <source>
        <dbReference type="Pfam" id="PF13579"/>
    </source>
</evidence>
<evidence type="ECO:0000256" key="1">
    <source>
        <dbReference type="ARBA" id="ARBA00022676"/>
    </source>
</evidence>
<dbReference type="InterPro" id="IPR028098">
    <property type="entry name" value="Glyco_trans_4-like_N"/>
</dbReference>